<dbReference type="EMBL" id="ADVG01000005">
    <property type="protein sequence ID" value="EFH79748.1"/>
    <property type="molecule type" value="Genomic_DNA"/>
</dbReference>
<evidence type="ECO:0000313" key="3">
    <source>
        <dbReference type="Proteomes" id="UP000004508"/>
    </source>
</evidence>
<feature type="compositionally biased region" description="Basic and acidic residues" evidence="1">
    <location>
        <begin position="17"/>
        <end position="28"/>
    </location>
</feature>
<keyword evidence="3" id="KW-1185">Reference proteome</keyword>
<dbReference type="Proteomes" id="UP000004508">
    <property type="component" value="Unassembled WGS sequence"/>
</dbReference>
<accession>D6U787</accession>
<name>D6U787_KTERA</name>
<gene>
    <name evidence="2" type="ORF">Krac_0245</name>
</gene>
<dbReference type="InParanoid" id="D6U787"/>
<protein>
    <submittedName>
        <fullName evidence="2">Uncharacterized protein</fullName>
    </submittedName>
</protein>
<feature type="region of interest" description="Disordered" evidence="1">
    <location>
        <begin position="1"/>
        <end position="28"/>
    </location>
</feature>
<reference evidence="2 3" key="1">
    <citation type="journal article" date="2011" name="Stand. Genomic Sci.">
        <title>Non-contiguous finished genome sequence and contextual data of the filamentous soil bacterium Ktedonobacter racemifer type strain (SOSP1-21).</title>
        <authorList>
            <person name="Chang Y.J."/>
            <person name="Land M."/>
            <person name="Hauser L."/>
            <person name="Chertkov O."/>
            <person name="Del Rio T.G."/>
            <person name="Nolan M."/>
            <person name="Copeland A."/>
            <person name="Tice H."/>
            <person name="Cheng J.F."/>
            <person name="Lucas S."/>
            <person name="Han C."/>
            <person name="Goodwin L."/>
            <person name="Pitluck S."/>
            <person name="Ivanova N."/>
            <person name="Ovchinikova G."/>
            <person name="Pati A."/>
            <person name="Chen A."/>
            <person name="Palaniappan K."/>
            <person name="Mavromatis K."/>
            <person name="Liolios K."/>
            <person name="Brettin T."/>
            <person name="Fiebig A."/>
            <person name="Rohde M."/>
            <person name="Abt B."/>
            <person name="Goker M."/>
            <person name="Detter J.C."/>
            <person name="Woyke T."/>
            <person name="Bristow J."/>
            <person name="Eisen J.A."/>
            <person name="Markowitz V."/>
            <person name="Hugenholtz P."/>
            <person name="Kyrpides N.C."/>
            <person name="Klenk H.P."/>
            <person name="Lapidus A."/>
        </authorList>
    </citation>
    <scope>NUCLEOTIDE SEQUENCE [LARGE SCALE GENOMIC DNA]</scope>
    <source>
        <strain evidence="3">DSM 44963</strain>
    </source>
</reference>
<dbReference type="AlphaFoldDB" id="D6U787"/>
<sequence length="77" mass="8582">MDLFSSVLGQKNVSGRELPEKGETPLTRERRAHYRLSWSQRLARNARPANAPRLGALLHGLPTHFFERFGSPAQAGA</sequence>
<dbReference type="STRING" id="485913.Krac_0245"/>
<organism evidence="2 3">
    <name type="scientific">Ktedonobacter racemifer DSM 44963</name>
    <dbReference type="NCBI Taxonomy" id="485913"/>
    <lineage>
        <taxon>Bacteria</taxon>
        <taxon>Bacillati</taxon>
        <taxon>Chloroflexota</taxon>
        <taxon>Ktedonobacteria</taxon>
        <taxon>Ktedonobacterales</taxon>
        <taxon>Ktedonobacteraceae</taxon>
        <taxon>Ktedonobacter</taxon>
    </lineage>
</organism>
<proteinExistence type="predicted"/>
<comment type="caution">
    <text evidence="2">The sequence shown here is derived from an EMBL/GenBank/DDBJ whole genome shotgun (WGS) entry which is preliminary data.</text>
</comment>
<evidence type="ECO:0000256" key="1">
    <source>
        <dbReference type="SAM" id="MobiDB-lite"/>
    </source>
</evidence>
<evidence type="ECO:0000313" key="2">
    <source>
        <dbReference type="EMBL" id="EFH79748.1"/>
    </source>
</evidence>